<evidence type="ECO:0000313" key="2">
    <source>
        <dbReference type="Proteomes" id="UP000239002"/>
    </source>
</evidence>
<organism evidence="1 2">
    <name type="scientific">Nonlabens xylanidelens</name>
    <dbReference type="NCBI Taxonomy" id="191564"/>
    <lineage>
        <taxon>Bacteria</taxon>
        <taxon>Pseudomonadati</taxon>
        <taxon>Bacteroidota</taxon>
        <taxon>Flavobacteriia</taxon>
        <taxon>Flavobacteriales</taxon>
        <taxon>Flavobacteriaceae</taxon>
        <taxon>Nonlabens</taxon>
    </lineage>
</organism>
<dbReference type="OrthoDB" id="877274at2"/>
<gene>
    <name evidence="1" type="ORF">LY01_02966</name>
</gene>
<dbReference type="RefSeq" id="WP_104516758.1">
    <property type="nucleotide sequence ID" value="NZ_MQVW01000002.1"/>
</dbReference>
<proteinExistence type="predicted"/>
<accession>A0A2S6IEB6</accession>
<name>A0A2S6IEB6_9FLAO</name>
<reference evidence="1 2" key="1">
    <citation type="submission" date="2018-02" db="EMBL/GenBank/DDBJ databases">
        <title>Genomic Encyclopedia of Archaeal and Bacterial Type Strains, Phase II (KMG-II): from individual species to whole genera.</title>
        <authorList>
            <person name="Goeker M."/>
        </authorList>
    </citation>
    <scope>NUCLEOTIDE SEQUENCE [LARGE SCALE GENOMIC DNA]</scope>
    <source>
        <strain evidence="1 2">DSM 16809</strain>
    </source>
</reference>
<dbReference type="AlphaFoldDB" id="A0A2S6IEB6"/>
<keyword evidence="2" id="KW-1185">Reference proteome</keyword>
<evidence type="ECO:0000313" key="1">
    <source>
        <dbReference type="EMBL" id="PPK92565.1"/>
    </source>
</evidence>
<comment type="caution">
    <text evidence="1">The sequence shown here is derived from an EMBL/GenBank/DDBJ whole genome shotgun (WGS) entry which is preliminary data.</text>
</comment>
<dbReference type="Proteomes" id="UP000239002">
    <property type="component" value="Unassembled WGS sequence"/>
</dbReference>
<sequence length="270" mass="31911">MRIFKYWATASRVLQIDDFTQESTVYGGSDISIEHAREDAEQRLDKAAAKIQEKINRVFNNDPSYEVDIREEIIEKIDSNNIITRNRYGAQVLNSTDTMFIDVDSYKLSFMKIFFRRGKTNKDFMLAGIEKAAAKSVYSQLGFRIYETYKGYRILVSGFHYPVRSIETKSILKDFNGDRLYNYMCEKQNCYRARLTPKPNRVEQKLPRIIFPDRTYEQQNVLDKWLDEYRYKSQRYSTCNLVKEIGFISSTRVIEYHDRISKVNSNYPLA</sequence>
<dbReference type="EMBL" id="PTJE01000010">
    <property type="protein sequence ID" value="PPK92565.1"/>
    <property type="molecule type" value="Genomic_DNA"/>
</dbReference>
<protein>
    <submittedName>
        <fullName evidence="1">Uncharacterized protein</fullName>
    </submittedName>
</protein>